<reference evidence="1 2" key="1">
    <citation type="submission" date="2016-10" db="EMBL/GenBank/DDBJ databases">
        <authorList>
            <person name="de Groot N.N."/>
        </authorList>
    </citation>
    <scope>NUCLEOTIDE SEQUENCE [LARGE SCALE GENOMIC DNA]</scope>
    <source>
        <strain evidence="1 2">DSM 12130</strain>
    </source>
</reference>
<dbReference type="Pfam" id="PF06180">
    <property type="entry name" value="CbiK"/>
    <property type="match status" value="1"/>
</dbReference>
<dbReference type="Gene3D" id="3.40.50.1400">
    <property type="match status" value="2"/>
</dbReference>
<name>A0A1H0SHV8_9BACT</name>
<organism evidence="1 2">
    <name type="scientific">Desulforhopalus singaporensis</name>
    <dbReference type="NCBI Taxonomy" id="91360"/>
    <lineage>
        <taxon>Bacteria</taxon>
        <taxon>Pseudomonadati</taxon>
        <taxon>Thermodesulfobacteriota</taxon>
        <taxon>Desulfobulbia</taxon>
        <taxon>Desulfobulbales</taxon>
        <taxon>Desulfocapsaceae</taxon>
        <taxon>Desulforhopalus</taxon>
    </lineage>
</organism>
<sequence length="283" mass="32446">MHQHGYIGRKMRLPQLKEKPAIIIATFGSSNRGGAALEIFRDKLQEVFGDYEHFWAYTSEIIRKKKGLPSLQEILAKVEANGYRKAIIQPLHIFPGTEYQQLIETSYYFPGLRTIVSETLCHRWHFVRQILDVVAGEFLPPDKGLNLLALHGTPLVADPVNSAYLGLERTAIDLYPNVLVASIDGVPDHESVFNRIDTLQLNRKYPRIKIIPVMYFAGLHVKKDLMGETGSWRETLENQGFTVECPEVSYRDERYFKGLAFYPECIDFFAERISRSLTLAAYY</sequence>
<proteinExistence type="predicted"/>
<dbReference type="InterPro" id="IPR010388">
    <property type="entry name" value="Anaerobic_Co-chelatase"/>
</dbReference>
<gene>
    <name evidence="1" type="ORF">SAMN05660330_02680</name>
</gene>
<accession>A0A1H0SHV8</accession>
<dbReference type="Proteomes" id="UP000199073">
    <property type="component" value="Unassembled WGS sequence"/>
</dbReference>
<dbReference type="OrthoDB" id="9770331at2"/>
<dbReference type="GO" id="GO:0016852">
    <property type="term" value="F:sirohydrochlorin cobaltochelatase activity"/>
    <property type="evidence" value="ECO:0007669"/>
    <property type="project" value="InterPro"/>
</dbReference>
<dbReference type="AlphaFoldDB" id="A0A1H0SHV8"/>
<dbReference type="GO" id="GO:0019251">
    <property type="term" value="P:anaerobic cobalamin biosynthetic process"/>
    <property type="evidence" value="ECO:0007669"/>
    <property type="project" value="InterPro"/>
</dbReference>
<evidence type="ECO:0000313" key="1">
    <source>
        <dbReference type="EMBL" id="SDP41297.1"/>
    </source>
</evidence>
<dbReference type="EMBL" id="FNJI01000019">
    <property type="protein sequence ID" value="SDP41297.1"/>
    <property type="molecule type" value="Genomic_DNA"/>
</dbReference>
<dbReference type="SUPFAM" id="SSF53800">
    <property type="entry name" value="Chelatase"/>
    <property type="match status" value="1"/>
</dbReference>
<evidence type="ECO:0000313" key="2">
    <source>
        <dbReference type="Proteomes" id="UP000199073"/>
    </source>
</evidence>
<dbReference type="STRING" id="91360.SAMN05660330_02680"/>
<keyword evidence="2" id="KW-1185">Reference proteome</keyword>
<protein>
    <submittedName>
        <fullName evidence="1">Sirohydrochlorin cobaltochelatase</fullName>
    </submittedName>
</protein>